<dbReference type="Proteomes" id="UP000564378">
    <property type="component" value="Unassembled WGS sequence"/>
</dbReference>
<dbReference type="EMBL" id="JACJVJ010000001">
    <property type="protein sequence ID" value="MBC2776767.1"/>
    <property type="molecule type" value="Genomic_DNA"/>
</dbReference>
<dbReference type="InterPro" id="IPR029045">
    <property type="entry name" value="ClpP/crotonase-like_dom_sf"/>
</dbReference>
<dbReference type="SUPFAM" id="SSF52096">
    <property type="entry name" value="ClpP/crotonase"/>
    <property type="match status" value="1"/>
</dbReference>
<reference evidence="2 3" key="1">
    <citation type="submission" date="2020-08" db="EMBL/GenBank/DDBJ databases">
        <title>Draft genome sequence of Parasphingopyxis sp. GrpM-11.</title>
        <authorList>
            <person name="Oh J."/>
            <person name="Roh D.-H."/>
        </authorList>
    </citation>
    <scope>NUCLEOTIDE SEQUENCE [LARGE SCALE GENOMIC DNA]</scope>
    <source>
        <strain evidence="2 3">GrpM-11</strain>
    </source>
</reference>
<keyword evidence="1" id="KW-0732">Signal</keyword>
<evidence type="ECO:0000313" key="3">
    <source>
        <dbReference type="Proteomes" id="UP000564378"/>
    </source>
</evidence>
<accession>A0A842HWH6</accession>
<organism evidence="2 3">
    <name type="scientific">Parasphingopyxis marina</name>
    <dbReference type="NCBI Taxonomy" id="2761622"/>
    <lineage>
        <taxon>Bacteria</taxon>
        <taxon>Pseudomonadati</taxon>
        <taxon>Pseudomonadota</taxon>
        <taxon>Alphaproteobacteria</taxon>
        <taxon>Sphingomonadales</taxon>
        <taxon>Sphingomonadaceae</taxon>
        <taxon>Parasphingopyxis</taxon>
    </lineage>
</organism>
<comment type="caution">
    <text evidence="2">The sequence shown here is derived from an EMBL/GenBank/DDBJ whole genome shotgun (WGS) entry which is preliminary data.</text>
</comment>
<keyword evidence="3" id="KW-1185">Reference proteome</keyword>
<feature type="signal peptide" evidence="1">
    <location>
        <begin position="1"/>
        <end position="19"/>
    </location>
</feature>
<evidence type="ECO:0000256" key="1">
    <source>
        <dbReference type="SAM" id="SignalP"/>
    </source>
</evidence>
<gene>
    <name evidence="2" type="ORF">H6P80_03955</name>
</gene>
<dbReference type="AlphaFoldDB" id="A0A842HWH6"/>
<proteinExistence type="predicted"/>
<name>A0A842HWH6_9SPHN</name>
<sequence>MKFLIAVAAAVLSASAAPALQSDRNNPTCPANPNWAGNQRMTLTPLDSGGVKVLLAEGVIDEGLPDRLQRALEQNPDAAEIWFRSPGGNALSGNEAGRLLRTQYPGIVTRIPAGWTCFSACNFVFMGGQLRVIEAGGNFMVHMFTHTGNRQAIRQGVSGGTDEAVALIGEIEQSSAQLATEDNDFLIRMGVSRRLLSEVMYATRATGEGETRRCLTQDEAYEYNVANVRE</sequence>
<evidence type="ECO:0000313" key="2">
    <source>
        <dbReference type="EMBL" id="MBC2776767.1"/>
    </source>
</evidence>
<dbReference type="Gene3D" id="3.90.226.10">
    <property type="entry name" value="2-enoyl-CoA Hydratase, Chain A, domain 1"/>
    <property type="match status" value="1"/>
</dbReference>
<feature type="chain" id="PRO_5032746099" evidence="1">
    <location>
        <begin position="20"/>
        <end position="230"/>
    </location>
</feature>
<protein>
    <submittedName>
        <fullName evidence="2">Uncharacterized protein</fullName>
    </submittedName>
</protein>